<keyword evidence="3" id="KW-1185">Reference proteome</keyword>
<sequence>MGRSISTWSRRTAASGLGPPISRSPPSQFGLECPTDFIREHKANRGSDQNDGRHELRVMTGRLRFIDDGRALIAN</sequence>
<evidence type="ECO:0000313" key="3">
    <source>
        <dbReference type="Proteomes" id="UP000045285"/>
    </source>
</evidence>
<gene>
    <name evidence="2" type="ORF">MPL3356_340080</name>
</gene>
<evidence type="ECO:0000256" key="1">
    <source>
        <dbReference type="SAM" id="MobiDB-lite"/>
    </source>
</evidence>
<proteinExistence type="predicted"/>
<feature type="region of interest" description="Disordered" evidence="1">
    <location>
        <begin position="1"/>
        <end position="32"/>
    </location>
</feature>
<protein>
    <submittedName>
        <fullName evidence="2">Uncharacterized protein</fullName>
    </submittedName>
</protein>
<dbReference type="AlphaFoldDB" id="A0A090E286"/>
<dbReference type="EMBL" id="CCMZ01000028">
    <property type="protein sequence ID" value="CDX20893.1"/>
    <property type="molecule type" value="Genomic_DNA"/>
</dbReference>
<dbReference type="Proteomes" id="UP000045285">
    <property type="component" value="Unassembled WGS sequence"/>
</dbReference>
<evidence type="ECO:0000313" key="2">
    <source>
        <dbReference type="EMBL" id="CDX20893.1"/>
    </source>
</evidence>
<accession>A0A090E286</accession>
<reference evidence="3" key="1">
    <citation type="submission" date="2014-08" db="EMBL/GenBank/DDBJ databases">
        <authorList>
            <person name="Moulin L."/>
        </authorList>
    </citation>
    <scope>NUCLEOTIDE SEQUENCE [LARGE SCALE GENOMIC DNA]</scope>
</reference>
<feature type="compositionally biased region" description="Polar residues" evidence="1">
    <location>
        <begin position="1"/>
        <end position="12"/>
    </location>
</feature>
<name>A0A090E286_MESPL</name>
<organism evidence="2 3">
    <name type="scientific">Mesorhizobium plurifarium</name>
    <dbReference type="NCBI Taxonomy" id="69974"/>
    <lineage>
        <taxon>Bacteria</taxon>
        <taxon>Pseudomonadati</taxon>
        <taxon>Pseudomonadota</taxon>
        <taxon>Alphaproteobacteria</taxon>
        <taxon>Hyphomicrobiales</taxon>
        <taxon>Phyllobacteriaceae</taxon>
        <taxon>Mesorhizobium</taxon>
    </lineage>
</organism>